<sequence>MPLESIRTLVKADLESTDRFIISQLESNIPLIRQIIEYVLTCGGKRVRPMVLLLSARALAENVQKHVALAAVIELIHTATLLHDDVVDSSTLRRGHKTAHTIWGSDASVLVGDFLYSRAFQVVVDLKHQPILDIFAKATHYIAEGEILQLVNCNNPDTTEDFYFEIIQRKTAKLFEIAAQLGALLSTESDRDIIAMRDYGLHLGLAYQLIDDALDYGLSVEQTGKNVGQDLAEGKTTLPLIHAMRKSKGADLAMLREAIATGSSENLATILGIIESTNAIKYTADAARHHAQKAKSALSHLALTPYRRALEELSDFVVERTY</sequence>
<dbReference type="EMBL" id="QQAX01000008">
    <property type="protein sequence ID" value="RDI44800.1"/>
    <property type="molecule type" value="Genomic_DNA"/>
</dbReference>
<gene>
    <name evidence="7" type="ORF">C8D86_10853</name>
</gene>
<comment type="cofactor">
    <cofactor evidence="1">
        <name>Mg(2+)</name>
        <dbReference type="ChEBI" id="CHEBI:18420"/>
    </cofactor>
</comment>
<evidence type="ECO:0000256" key="2">
    <source>
        <dbReference type="ARBA" id="ARBA00006706"/>
    </source>
</evidence>
<dbReference type="CDD" id="cd00685">
    <property type="entry name" value="Trans_IPPS_HT"/>
    <property type="match status" value="1"/>
</dbReference>
<evidence type="ECO:0000256" key="5">
    <source>
        <dbReference type="ARBA" id="ARBA00022842"/>
    </source>
</evidence>
<dbReference type="SUPFAM" id="SSF48576">
    <property type="entry name" value="Terpenoid synthases"/>
    <property type="match status" value="1"/>
</dbReference>
<evidence type="ECO:0000256" key="4">
    <source>
        <dbReference type="ARBA" id="ARBA00022723"/>
    </source>
</evidence>
<reference evidence="7 8" key="1">
    <citation type="submission" date="2018-07" db="EMBL/GenBank/DDBJ databases">
        <title>Genomic Encyclopedia of Type Strains, Phase IV (KMG-IV): sequencing the most valuable type-strain genomes for metagenomic binning, comparative biology and taxonomic classification.</title>
        <authorList>
            <person name="Goeker M."/>
        </authorList>
    </citation>
    <scope>NUCLEOTIDE SEQUENCE [LARGE SCALE GENOMIC DNA]</scope>
    <source>
        <strain evidence="7 8">DSM 16500</strain>
    </source>
</reference>
<keyword evidence="8" id="KW-1185">Reference proteome</keyword>
<dbReference type="OrthoDB" id="9805316at2"/>
<dbReference type="AlphaFoldDB" id="A0A370GN28"/>
<dbReference type="GO" id="GO:0008299">
    <property type="term" value="P:isoprenoid biosynthetic process"/>
    <property type="evidence" value="ECO:0007669"/>
    <property type="project" value="InterPro"/>
</dbReference>
<dbReference type="InterPro" id="IPR000092">
    <property type="entry name" value="Polyprenyl_synt"/>
</dbReference>
<dbReference type="Pfam" id="PF00348">
    <property type="entry name" value="polyprenyl_synt"/>
    <property type="match status" value="1"/>
</dbReference>
<dbReference type="PROSITE" id="PS00723">
    <property type="entry name" value="POLYPRENYL_SYNTHASE_1"/>
    <property type="match status" value="1"/>
</dbReference>
<evidence type="ECO:0000313" key="7">
    <source>
        <dbReference type="EMBL" id="RDI44800.1"/>
    </source>
</evidence>
<dbReference type="GO" id="GO:0046872">
    <property type="term" value="F:metal ion binding"/>
    <property type="evidence" value="ECO:0007669"/>
    <property type="project" value="UniProtKB-KW"/>
</dbReference>
<protein>
    <submittedName>
        <fullName evidence="7">Octaprenyl-diphosphate synthase</fullName>
    </submittedName>
</protein>
<evidence type="ECO:0000256" key="6">
    <source>
        <dbReference type="RuleBase" id="RU004466"/>
    </source>
</evidence>
<dbReference type="PANTHER" id="PTHR12001:SF69">
    <property type="entry name" value="ALL TRANS-POLYPRENYL-DIPHOSPHATE SYNTHASE PDSS1"/>
    <property type="match status" value="1"/>
</dbReference>
<evidence type="ECO:0000256" key="1">
    <source>
        <dbReference type="ARBA" id="ARBA00001946"/>
    </source>
</evidence>
<dbReference type="InterPro" id="IPR008949">
    <property type="entry name" value="Isoprenoid_synthase_dom_sf"/>
</dbReference>
<dbReference type="RefSeq" id="WP_114834146.1">
    <property type="nucleotide sequence ID" value="NZ_LR699114.1"/>
</dbReference>
<dbReference type="Proteomes" id="UP000254720">
    <property type="component" value="Unassembled WGS sequence"/>
</dbReference>
<dbReference type="InterPro" id="IPR033749">
    <property type="entry name" value="Polyprenyl_synt_CS"/>
</dbReference>
<comment type="caution">
    <text evidence="7">The sequence shown here is derived from an EMBL/GenBank/DDBJ whole genome shotgun (WGS) entry which is preliminary data.</text>
</comment>
<evidence type="ECO:0000256" key="3">
    <source>
        <dbReference type="ARBA" id="ARBA00022679"/>
    </source>
</evidence>
<evidence type="ECO:0000313" key="8">
    <source>
        <dbReference type="Proteomes" id="UP000254720"/>
    </source>
</evidence>
<dbReference type="Gene3D" id="1.10.600.10">
    <property type="entry name" value="Farnesyl Diphosphate Synthase"/>
    <property type="match status" value="1"/>
</dbReference>
<accession>A0A370GN28</accession>
<dbReference type="PANTHER" id="PTHR12001">
    <property type="entry name" value="GERANYLGERANYL PYROPHOSPHATE SYNTHASE"/>
    <property type="match status" value="1"/>
</dbReference>
<dbReference type="SFLD" id="SFLDS00005">
    <property type="entry name" value="Isoprenoid_Synthase_Type_I"/>
    <property type="match status" value="1"/>
</dbReference>
<name>A0A370GN28_9COXI</name>
<keyword evidence="5" id="KW-0460">Magnesium</keyword>
<keyword evidence="3 6" id="KW-0808">Transferase</keyword>
<comment type="similarity">
    <text evidence="2 6">Belongs to the FPP/GGPP synthase family.</text>
</comment>
<organism evidence="7 8">
    <name type="scientific">Aquicella lusitana</name>
    <dbReference type="NCBI Taxonomy" id="254246"/>
    <lineage>
        <taxon>Bacteria</taxon>
        <taxon>Pseudomonadati</taxon>
        <taxon>Pseudomonadota</taxon>
        <taxon>Gammaproteobacteria</taxon>
        <taxon>Legionellales</taxon>
        <taxon>Coxiellaceae</taxon>
        <taxon>Aquicella</taxon>
    </lineage>
</organism>
<proteinExistence type="inferred from homology"/>
<dbReference type="GO" id="GO:0004659">
    <property type="term" value="F:prenyltransferase activity"/>
    <property type="evidence" value="ECO:0007669"/>
    <property type="project" value="InterPro"/>
</dbReference>
<keyword evidence="4" id="KW-0479">Metal-binding</keyword>